<name>A0A1L2BX18_9CAUD</name>
<keyword evidence="1" id="KW-0472">Membrane</keyword>
<organism evidence="2 3">
    <name type="scientific">Nodularia phage vB_NpeS-2AV2</name>
    <dbReference type="NCBI Taxonomy" id="1777122"/>
    <lineage>
        <taxon>Viruses</taxon>
        <taxon>Duplodnaviria</taxon>
        <taxon>Heunggongvirae</taxon>
        <taxon>Uroviricota</taxon>
        <taxon>Caudoviricetes</taxon>
        <taxon>Ravarandavirus</taxon>
        <taxon>Ravarandavirus rv2AV2</taxon>
    </lineage>
</organism>
<protein>
    <submittedName>
        <fullName evidence="2">Uncharacterized protein</fullName>
    </submittedName>
</protein>
<evidence type="ECO:0000313" key="2">
    <source>
        <dbReference type="EMBL" id="ALY07575.1"/>
    </source>
</evidence>
<feature type="transmembrane region" description="Helical" evidence="1">
    <location>
        <begin position="62"/>
        <end position="88"/>
    </location>
</feature>
<proteinExistence type="predicted"/>
<gene>
    <name evidence="2" type="ORF">2AV2_123</name>
</gene>
<evidence type="ECO:0000313" key="3">
    <source>
        <dbReference type="Proteomes" id="UP000225722"/>
    </source>
</evidence>
<keyword evidence="1" id="KW-0812">Transmembrane</keyword>
<sequence length="180" mass="19846">MLARNNGYYQQEQQEPDYLYEQYDSQQVQRRIEDSDAWVDTGIGVGQGVVLAGIQMVTVETLYMFGAVGFFPMVVAAIPVTLAFGTVLNTITIDNGFSVSDLGKFGGGLSRCALLSLSSWKLYSDNKRSHEIAKEGISTIQYQLDKYEGRQQPANYDNLGLIAIVLGLFLVGVVMGGRRK</sequence>
<keyword evidence="3" id="KW-1185">Reference proteome</keyword>
<evidence type="ECO:0000256" key="1">
    <source>
        <dbReference type="SAM" id="Phobius"/>
    </source>
</evidence>
<accession>A0A1L2BX18</accession>
<reference evidence="3" key="1">
    <citation type="submission" date="2015-12" db="EMBL/GenBank/DDBJ databases">
        <authorList>
            <person name="Sencilo A."/>
            <person name="Bamford D.H."/>
            <person name="Roine E."/>
        </authorList>
    </citation>
    <scope>NUCLEOTIDE SEQUENCE [LARGE SCALE GENOMIC DNA]</scope>
</reference>
<keyword evidence="1" id="KW-1133">Transmembrane helix</keyword>
<dbReference type="Proteomes" id="UP000225722">
    <property type="component" value="Segment"/>
</dbReference>
<feature type="transmembrane region" description="Helical" evidence="1">
    <location>
        <begin position="159"/>
        <end position="177"/>
    </location>
</feature>
<dbReference type="EMBL" id="KU230356">
    <property type="protein sequence ID" value="ALY07575.1"/>
    <property type="molecule type" value="Genomic_DNA"/>
</dbReference>